<dbReference type="EnsemblPlants" id="PGSC0003DMT400064293">
    <property type="protein sequence ID" value="PGSC0003DMT400064293"/>
    <property type="gene ID" value="PGSC0003DMG400024980"/>
</dbReference>
<dbReference type="Proteomes" id="UP000011115">
    <property type="component" value="Unassembled WGS sequence"/>
</dbReference>
<proteinExistence type="predicted"/>
<keyword evidence="2" id="KW-1185">Reference proteome</keyword>
<evidence type="ECO:0000313" key="1">
    <source>
        <dbReference type="EnsemblPlants" id="PGSC0003DMT400064293"/>
    </source>
</evidence>
<protein>
    <submittedName>
        <fullName evidence="1">Polyprotein</fullName>
    </submittedName>
</protein>
<organism evidence="1 2">
    <name type="scientific">Solanum tuberosum</name>
    <name type="common">Potato</name>
    <dbReference type="NCBI Taxonomy" id="4113"/>
    <lineage>
        <taxon>Eukaryota</taxon>
        <taxon>Viridiplantae</taxon>
        <taxon>Streptophyta</taxon>
        <taxon>Embryophyta</taxon>
        <taxon>Tracheophyta</taxon>
        <taxon>Spermatophyta</taxon>
        <taxon>Magnoliopsida</taxon>
        <taxon>eudicotyledons</taxon>
        <taxon>Gunneridae</taxon>
        <taxon>Pentapetalae</taxon>
        <taxon>asterids</taxon>
        <taxon>lamiids</taxon>
        <taxon>Solanales</taxon>
        <taxon>Solanaceae</taxon>
        <taxon>Solanoideae</taxon>
        <taxon>Solaneae</taxon>
        <taxon>Solanum</taxon>
    </lineage>
</organism>
<dbReference type="HOGENOM" id="CLU_2578542_0_0_1"/>
<dbReference type="AlphaFoldDB" id="M1CC41"/>
<reference evidence="2" key="1">
    <citation type="journal article" date="2011" name="Nature">
        <title>Genome sequence and analysis of the tuber crop potato.</title>
        <authorList>
            <consortium name="The Potato Genome Sequencing Consortium"/>
        </authorList>
    </citation>
    <scope>NUCLEOTIDE SEQUENCE [LARGE SCALE GENOMIC DNA]</scope>
    <source>
        <strain evidence="2">cv. DM1-3 516 R44</strain>
    </source>
</reference>
<dbReference type="Gramene" id="PGSC0003DMT400064293">
    <property type="protein sequence ID" value="PGSC0003DMT400064293"/>
    <property type="gene ID" value="PGSC0003DMG400024980"/>
</dbReference>
<accession>M1CC41</accession>
<sequence>MRSEIGLKPKNQKQQLKGLRRWNFGLKKSNLNLQQQRYKEEFMDSKVRKHRCNREENEAAAEFGPKVQTFLCITCLLSLLL</sequence>
<reference evidence="1" key="2">
    <citation type="submission" date="2015-06" db="UniProtKB">
        <authorList>
            <consortium name="EnsemblPlants"/>
        </authorList>
    </citation>
    <scope>IDENTIFICATION</scope>
    <source>
        <strain evidence="1">DM1-3 516 R44</strain>
    </source>
</reference>
<name>M1CC41_SOLTU</name>
<dbReference type="ExpressionAtlas" id="M1CC41">
    <property type="expression patterns" value="baseline"/>
</dbReference>
<evidence type="ECO:0000313" key="2">
    <source>
        <dbReference type="Proteomes" id="UP000011115"/>
    </source>
</evidence>